<feature type="transmembrane region" description="Helical" evidence="10">
    <location>
        <begin position="74"/>
        <end position="95"/>
    </location>
</feature>
<feature type="binding site" evidence="7">
    <location>
        <position position="397"/>
    </location>
    <ligand>
        <name>Na(+)</name>
        <dbReference type="ChEBI" id="CHEBI:29101"/>
        <label>1</label>
    </ligand>
</feature>
<keyword evidence="6 10" id="KW-0472">Membrane</keyword>
<dbReference type="AlphaFoldDB" id="A0AAD4RBJ3"/>
<feature type="transmembrane region" description="Helical" evidence="10">
    <location>
        <begin position="546"/>
        <end position="565"/>
    </location>
</feature>
<feature type="disulfide bond" evidence="8">
    <location>
        <begin position="158"/>
        <end position="166"/>
    </location>
</feature>
<evidence type="ECO:0000256" key="3">
    <source>
        <dbReference type="ARBA" id="ARBA00022692"/>
    </source>
</evidence>
<evidence type="ECO:0000313" key="11">
    <source>
        <dbReference type="EMBL" id="KAI1723926.1"/>
    </source>
</evidence>
<evidence type="ECO:0000256" key="9">
    <source>
        <dbReference type="RuleBase" id="RU003732"/>
    </source>
</evidence>
<gene>
    <name evidence="11" type="ORF">DdX_04107</name>
</gene>
<dbReference type="PROSITE" id="PS00610">
    <property type="entry name" value="NA_NEUROTRAN_SYMP_1"/>
    <property type="match status" value="1"/>
</dbReference>
<dbReference type="GO" id="GO:0005332">
    <property type="term" value="F:gamma-aminobutyric acid:sodium:chloride symporter activity"/>
    <property type="evidence" value="ECO:0007669"/>
    <property type="project" value="TreeGrafter"/>
</dbReference>
<dbReference type="PANTHER" id="PTHR11616:SF20">
    <property type="entry name" value="SODIUM- AND CHLORIDE-DEPENDENT BETAINE TRANSPORTER"/>
    <property type="match status" value="1"/>
</dbReference>
<feature type="binding site" evidence="7">
    <location>
        <position position="53"/>
    </location>
    <ligand>
        <name>Na(+)</name>
        <dbReference type="ChEBI" id="CHEBI:29101"/>
        <label>1</label>
    </ligand>
</feature>
<dbReference type="PRINTS" id="PR00176">
    <property type="entry name" value="NANEUSMPORT"/>
</dbReference>
<keyword evidence="7" id="KW-0915">Sodium</keyword>
<feature type="transmembrane region" description="Helical" evidence="10">
    <location>
        <begin position="211"/>
        <end position="230"/>
    </location>
</feature>
<feature type="binding site" evidence="7">
    <location>
        <position position="296"/>
    </location>
    <ligand>
        <name>Na(+)</name>
        <dbReference type="ChEBI" id="CHEBI:29101"/>
        <label>1</label>
    </ligand>
</feature>
<evidence type="ECO:0000256" key="4">
    <source>
        <dbReference type="ARBA" id="ARBA00022847"/>
    </source>
</evidence>
<feature type="transmembrane region" description="Helical" evidence="10">
    <location>
        <begin position="44"/>
        <end position="62"/>
    </location>
</feature>
<keyword evidence="8" id="KW-1015">Disulfide bond</keyword>
<feature type="binding site" evidence="7">
    <location>
        <position position="328"/>
    </location>
    <ligand>
        <name>Na(+)</name>
        <dbReference type="ChEBI" id="CHEBI:29101"/>
        <label>1</label>
    </ligand>
</feature>
<evidence type="ECO:0000256" key="1">
    <source>
        <dbReference type="ARBA" id="ARBA00004141"/>
    </source>
</evidence>
<keyword evidence="2 9" id="KW-0813">Transport</keyword>
<organism evidence="11 12">
    <name type="scientific">Ditylenchus destructor</name>
    <dbReference type="NCBI Taxonomy" id="166010"/>
    <lineage>
        <taxon>Eukaryota</taxon>
        <taxon>Metazoa</taxon>
        <taxon>Ecdysozoa</taxon>
        <taxon>Nematoda</taxon>
        <taxon>Chromadorea</taxon>
        <taxon>Rhabditida</taxon>
        <taxon>Tylenchina</taxon>
        <taxon>Tylenchomorpha</taxon>
        <taxon>Sphaerularioidea</taxon>
        <taxon>Anguinidae</taxon>
        <taxon>Anguininae</taxon>
        <taxon>Ditylenchus</taxon>
    </lineage>
</organism>
<keyword evidence="4 9" id="KW-0769">Symport</keyword>
<proteinExistence type="inferred from homology"/>
<keyword evidence="7" id="KW-0479">Metal-binding</keyword>
<feature type="transmembrane region" description="Helical" evidence="10">
    <location>
        <begin position="289"/>
        <end position="310"/>
    </location>
</feature>
<accession>A0AAD4RBJ3</accession>
<evidence type="ECO:0000256" key="8">
    <source>
        <dbReference type="PIRSR" id="PIRSR600175-2"/>
    </source>
</evidence>
<evidence type="ECO:0000256" key="5">
    <source>
        <dbReference type="ARBA" id="ARBA00022989"/>
    </source>
</evidence>
<feature type="transmembrane region" description="Helical" evidence="10">
    <location>
        <begin position="116"/>
        <end position="143"/>
    </location>
</feature>
<keyword evidence="12" id="KW-1185">Reference proteome</keyword>
<evidence type="ECO:0000313" key="12">
    <source>
        <dbReference type="Proteomes" id="UP001201812"/>
    </source>
</evidence>
<feature type="transmembrane region" description="Helical" evidence="10">
    <location>
        <begin position="242"/>
        <end position="269"/>
    </location>
</feature>
<feature type="binding site" evidence="7">
    <location>
        <position position="401"/>
    </location>
    <ligand>
        <name>Na(+)</name>
        <dbReference type="ChEBI" id="CHEBI:29101"/>
        <label>1</label>
    </ligand>
</feature>
<dbReference type="GO" id="GO:0043005">
    <property type="term" value="C:neuron projection"/>
    <property type="evidence" value="ECO:0007669"/>
    <property type="project" value="TreeGrafter"/>
</dbReference>
<keyword evidence="5 10" id="KW-1133">Transmembrane helix</keyword>
<dbReference type="InterPro" id="IPR037272">
    <property type="entry name" value="SNS_sf"/>
</dbReference>
<dbReference type="GO" id="GO:0005886">
    <property type="term" value="C:plasma membrane"/>
    <property type="evidence" value="ECO:0007669"/>
    <property type="project" value="TreeGrafter"/>
</dbReference>
<dbReference type="PROSITE" id="PS50267">
    <property type="entry name" value="NA_NEUROTRAN_SYMP_3"/>
    <property type="match status" value="1"/>
</dbReference>
<comment type="similarity">
    <text evidence="9">Belongs to the sodium:neurotransmitter symporter (SNF) (TC 2.A.22) family.</text>
</comment>
<feature type="transmembrane region" description="Helical" evidence="10">
    <location>
        <begin position="464"/>
        <end position="482"/>
    </location>
</feature>
<protein>
    <recommendedName>
        <fullName evidence="9">Transporter</fullName>
    </recommendedName>
</protein>
<name>A0AAD4RBJ3_9BILA</name>
<dbReference type="InterPro" id="IPR000175">
    <property type="entry name" value="Na/ntran_symport"/>
</dbReference>
<feature type="transmembrane region" description="Helical" evidence="10">
    <location>
        <begin position="503"/>
        <end position="526"/>
    </location>
</feature>
<feature type="transmembrane region" description="Helical" evidence="10">
    <location>
        <begin position="322"/>
        <end position="343"/>
    </location>
</feature>
<dbReference type="PANTHER" id="PTHR11616">
    <property type="entry name" value="SODIUM/CHLORIDE DEPENDENT TRANSPORTER"/>
    <property type="match status" value="1"/>
</dbReference>
<dbReference type="Proteomes" id="UP001201812">
    <property type="component" value="Unassembled WGS sequence"/>
</dbReference>
<feature type="binding site" evidence="7">
    <location>
        <position position="52"/>
    </location>
    <ligand>
        <name>Na(+)</name>
        <dbReference type="ChEBI" id="CHEBI:29101"/>
        <label>1</label>
    </ligand>
</feature>
<evidence type="ECO:0000256" key="2">
    <source>
        <dbReference type="ARBA" id="ARBA00022448"/>
    </source>
</evidence>
<dbReference type="SUPFAM" id="SSF161070">
    <property type="entry name" value="SNF-like"/>
    <property type="match status" value="1"/>
</dbReference>
<keyword evidence="3 9" id="KW-0812">Transmembrane</keyword>
<evidence type="ECO:0000256" key="7">
    <source>
        <dbReference type="PIRSR" id="PIRSR600175-1"/>
    </source>
</evidence>
<dbReference type="EMBL" id="JAKKPZ010000003">
    <property type="protein sequence ID" value="KAI1723926.1"/>
    <property type="molecule type" value="Genomic_DNA"/>
</dbReference>
<feature type="transmembrane region" description="Helical" evidence="10">
    <location>
        <begin position="429"/>
        <end position="452"/>
    </location>
</feature>
<dbReference type="Pfam" id="PF00209">
    <property type="entry name" value="SNF"/>
    <property type="match status" value="1"/>
</dbReference>
<comment type="subcellular location">
    <subcellularLocation>
        <location evidence="1">Membrane</location>
        <topology evidence="1">Multi-pass membrane protein</topology>
    </subcellularLocation>
</comment>
<evidence type="ECO:0000256" key="10">
    <source>
        <dbReference type="SAM" id="Phobius"/>
    </source>
</evidence>
<dbReference type="NCBIfam" id="NF037979">
    <property type="entry name" value="Na_transp"/>
    <property type="match status" value="1"/>
</dbReference>
<evidence type="ECO:0000256" key="6">
    <source>
        <dbReference type="ARBA" id="ARBA00023136"/>
    </source>
</evidence>
<sequence length="621" mass="69191">MTANDGVVILTPQNLTSPLPKSSDNNVDVEGQLKRGKWVNPIDFIMSMVAFAVGLGNVWRFPYLAHRYGGGTFLLVYSVYFVTVAVPMMVMEASIGQYLGLGATEIWKVFPILKGVGAASVVLCWWVTAYYHVIICWAIFYFISSIRFPAADLPWETCNNTWNDNCTCEENLQLVDNRSDLLGEKFETAASQFFERRVLQNSNSFAELRGIQWELVLIMVGLWILIYFCVWKSLIKARYFVWFSALFPYAILFAMLIRGAMLPGAVIGIKEYVTPNFTNLINPNLWKDAGSQIFFSYGVGNGGIISLGAYNDFNHNVIRDSIITCFINGGTSIIAGFAVYSTIGHMAQKLNMSIATLNSRTAITGPGLGFKIYPEAVLQISPKQLWSFAFFTMLCLLGLNSQVCLIEGSFSSLEDRFPKLLRVHKKKCLLLFCLFTVCAGQIMVTQAGILWLSLFDNFGAARHSLLFVAFFEVVGISWGFGAEKVRRALYEMRGSRPCCIWIILWKYCGPLAIGATFVVSLCFYPGISELLDVDSRPPKWVDAIGFLFSLSSMILIPGYVVYFVLSKSSGTSIMQRLREGITTPEGINKERIEKFSLAPDDFLSGLTTSTQSEVTAISSVP</sequence>
<dbReference type="GO" id="GO:0046872">
    <property type="term" value="F:metal ion binding"/>
    <property type="evidence" value="ECO:0007669"/>
    <property type="project" value="UniProtKB-KW"/>
</dbReference>
<comment type="caution">
    <text evidence="11">The sequence shown here is derived from an EMBL/GenBank/DDBJ whole genome shotgun (WGS) entry which is preliminary data.</text>
</comment>
<reference evidence="11" key="1">
    <citation type="submission" date="2022-01" db="EMBL/GenBank/DDBJ databases">
        <title>Genome Sequence Resource for Two Populations of Ditylenchus destructor, the Migratory Endoparasitic Phytonematode.</title>
        <authorList>
            <person name="Zhang H."/>
            <person name="Lin R."/>
            <person name="Xie B."/>
        </authorList>
    </citation>
    <scope>NUCLEOTIDE SEQUENCE</scope>
    <source>
        <strain evidence="11">BazhouSP</strain>
    </source>
</reference>
<feature type="transmembrane region" description="Helical" evidence="10">
    <location>
        <begin position="385"/>
        <end position="408"/>
    </location>
</feature>
<feature type="binding site" evidence="7">
    <location>
        <position position="57"/>
    </location>
    <ligand>
        <name>Na(+)</name>
        <dbReference type="ChEBI" id="CHEBI:29101"/>
        <label>1</label>
    </ligand>
</feature>